<dbReference type="InterPro" id="IPR020603">
    <property type="entry name" value="MraZ_dom"/>
</dbReference>
<evidence type="ECO:0000256" key="4">
    <source>
        <dbReference type="ARBA" id="ARBA00023015"/>
    </source>
</evidence>
<dbReference type="CDD" id="cd16321">
    <property type="entry name" value="MraZ_C"/>
    <property type="match status" value="1"/>
</dbReference>
<proteinExistence type="inferred from homology"/>
<evidence type="ECO:0000256" key="5">
    <source>
        <dbReference type="ARBA" id="ARBA00023125"/>
    </source>
</evidence>
<dbReference type="CDD" id="cd16320">
    <property type="entry name" value="MraZ_N"/>
    <property type="match status" value="1"/>
</dbReference>
<evidence type="ECO:0000256" key="2">
    <source>
        <dbReference type="ARBA" id="ARBA00022490"/>
    </source>
</evidence>
<dbReference type="GO" id="GO:0000976">
    <property type="term" value="F:transcription cis-regulatory region binding"/>
    <property type="evidence" value="ECO:0007669"/>
    <property type="project" value="TreeGrafter"/>
</dbReference>
<dbReference type="EMBL" id="JAAIJQ010000020">
    <property type="protein sequence ID" value="NEV61993.1"/>
    <property type="molecule type" value="Genomic_DNA"/>
</dbReference>
<dbReference type="InterPro" id="IPR035644">
    <property type="entry name" value="MraZ_C"/>
</dbReference>
<dbReference type="PANTHER" id="PTHR34701">
    <property type="entry name" value="TRANSCRIPTIONAL REGULATOR MRAZ"/>
    <property type="match status" value="1"/>
</dbReference>
<dbReference type="InterPro" id="IPR038619">
    <property type="entry name" value="MraZ_sf"/>
</dbReference>
<dbReference type="GO" id="GO:2000143">
    <property type="term" value="P:negative regulation of DNA-templated transcription initiation"/>
    <property type="evidence" value="ECO:0007669"/>
    <property type="project" value="TreeGrafter"/>
</dbReference>
<keyword evidence="6 7" id="KW-0804">Transcription</keyword>
<reference evidence="9 10" key="1">
    <citation type="submission" date="2020-02" db="EMBL/GenBank/DDBJ databases">
        <title>Genome sequences of Thiorhodococcus mannitoliphagus and Thiorhodococcus minor, purple sulfur photosynthetic bacteria in the gammaproteobacterial family, Chromatiaceae.</title>
        <authorList>
            <person name="Aviles F.A."/>
            <person name="Meyer T.E."/>
            <person name="Kyndt J.A."/>
        </authorList>
    </citation>
    <scope>NUCLEOTIDE SEQUENCE [LARGE SCALE GENOMIC DNA]</scope>
    <source>
        <strain evidence="9 10">DSM 11518</strain>
    </source>
</reference>
<dbReference type="SUPFAM" id="SSF89447">
    <property type="entry name" value="AbrB/MazE/MraZ-like"/>
    <property type="match status" value="1"/>
</dbReference>
<dbReference type="InterPro" id="IPR003444">
    <property type="entry name" value="MraZ"/>
</dbReference>
<dbReference type="NCBIfam" id="TIGR00242">
    <property type="entry name" value="division/cell wall cluster transcriptional repressor MraZ"/>
    <property type="match status" value="1"/>
</dbReference>
<dbReference type="GO" id="GO:0009295">
    <property type="term" value="C:nucleoid"/>
    <property type="evidence" value="ECO:0007669"/>
    <property type="project" value="UniProtKB-SubCell"/>
</dbReference>
<dbReference type="InterPro" id="IPR007159">
    <property type="entry name" value="SpoVT-AbrB_dom"/>
</dbReference>
<dbReference type="Proteomes" id="UP000483379">
    <property type="component" value="Unassembled WGS sequence"/>
</dbReference>
<name>A0A6M0JZA8_9GAMM</name>
<keyword evidence="5 7" id="KW-0238">DNA-binding</keyword>
<evidence type="ECO:0000313" key="9">
    <source>
        <dbReference type="EMBL" id="NEV61993.1"/>
    </source>
</evidence>
<dbReference type="Pfam" id="PF02381">
    <property type="entry name" value="MraZ"/>
    <property type="match status" value="2"/>
</dbReference>
<keyword evidence="4 7" id="KW-0805">Transcription regulation</keyword>
<keyword evidence="10" id="KW-1185">Reference proteome</keyword>
<comment type="caution">
    <text evidence="9">The sequence shown here is derived from an EMBL/GenBank/DDBJ whole genome shotgun (WGS) entry which is preliminary data.</text>
</comment>
<comment type="similarity">
    <text evidence="7">Belongs to the MraZ family.</text>
</comment>
<evidence type="ECO:0000259" key="8">
    <source>
        <dbReference type="PROSITE" id="PS51740"/>
    </source>
</evidence>
<keyword evidence="3" id="KW-0677">Repeat</keyword>
<dbReference type="Gene3D" id="3.40.1550.20">
    <property type="entry name" value="Transcriptional regulator MraZ domain"/>
    <property type="match status" value="1"/>
</dbReference>
<evidence type="ECO:0000256" key="3">
    <source>
        <dbReference type="ARBA" id="ARBA00022737"/>
    </source>
</evidence>
<dbReference type="HAMAP" id="MF_01008">
    <property type="entry name" value="MraZ"/>
    <property type="match status" value="1"/>
</dbReference>
<dbReference type="InterPro" id="IPR035642">
    <property type="entry name" value="MraZ_N"/>
</dbReference>
<dbReference type="RefSeq" id="WP_164452466.1">
    <property type="nucleotide sequence ID" value="NZ_JAAIJQ010000020.1"/>
</dbReference>
<dbReference type="AlphaFoldDB" id="A0A6M0JZA8"/>
<gene>
    <name evidence="7 9" type="primary">mraZ</name>
    <name evidence="9" type="ORF">G3446_08830</name>
</gene>
<comment type="subunit">
    <text evidence="7">Forms oligomers.</text>
</comment>
<sequence>MFRGVSIVNLDAKGRLAIPSKHRDPLQEMCDSHLVVTVDRDRCLLLYPEPEWEVIERKFSALPALDPTARSLQRLYVGNAQEVDVDAQGRILLPQYLREFASLEKRVAFVGQGIKFELWDEQAWHARNEAALNDAAIGDLALEAGLGSLTL</sequence>
<dbReference type="PROSITE" id="PS51740">
    <property type="entry name" value="SPOVT_ABRB"/>
    <property type="match status" value="2"/>
</dbReference>
<accession>A0A6M0JZA8</accession>
<protein>
    <recommendedName>
        <fullName evidence="1 7">Transcriptional regulator MraZ</fullName>
    </recommendedName>
</protein>
<feature type="domain" description="SpoVT-AbrB" evidence="8">
    <location>
        <begin position="5"/>
        <end position="51"/>
    </location>
</feature>
<feature type="domain" description="SpoVT-AbrB" evidence="8">
    <location>
        <begin position="80"/>
        <end position="123"/>
    </location>
</feature>
<comment type="subcellular location">
    <subcellularLocation>
        <location evidence="7">Cytoplasm</location>
        <location evidence="7">Nucleoid</location>
    </subcellularLocation>
</comment>
<dbReference type="PANTHER" id="PTHR34701:SF1">
    <property type="entry name" value="TRANSCRIPTIONAL REGULATOR MRAZ"/>
    <property type="match status" value="1"/>
</dbReference>
<evidence type="ECO:0000256" key="7">
    <source>
        <dbReference type="HAMAP-Rule" id="MF_01008"/>
    </source>
</evidence>
<keyword evidence="2 7" id="KW-0963">Cytoplasm</keyword>
<evidence type="ECO:0000256" key="1">
    <source>
        <dbReference type="ARBA" id="ARBA00013860"/>
    </source>
</evidence>
<evidence type="ECO:0000256" key="6">
    <source>
        <dbReference type="ARBA" id="ARBA00023163"/>
    </source>
</evidence>
<organism evidence="9 10">
    <name type="scientific">Thiorhodococcus minor</name>
    <dbReference type="NCBI Taxonomy" id="57489"/>
    <lineage>
        <taxon>Bacteria</taxon>
        <taxon>Pseudomonadati</taxon>
        <taxon>Pseudomonadota</taxon>
        <taxon>Gammaproteobacteria</taxon>
        <taxon>Chromatiales</taxon>
        <taxon>Chromatiaceae</taxon>
        <taxon>Thiorhodococcus</taxon>
    </lineage>
</organism>
<evidence type="ECO:0000313" key="10">
    <source>
        <dbReference type="Proteomes" id="UP000483379"/>
    </source>
</evidence>
<dbReference type="GO" id="GO:0005737">
    <property type="term" value="C:cytoplasm"/>
    <property type="evidence" value="ECO:0007669"/>
    <property type="project" value="UniProtKB-UniRule"/>
</dbReference>
<dbReference type="GO" id="GO:0003700">
    <property type="term" value="F:DNA-binding transcription factor activity"/>
    <property type="evidence" value="ECO:0007669"/>
    <property type="project" value="UniProtKB-UniRule"/>
</dbReference>
<dbReference type="InterPro" id="IPR037914">
    <property type="entry name" value="SpoVT-AbrB_sf"/>
</dbReference>